<comment type="subcellular location">
    <subcellularLocation>
        <location evidence="1 7">Cell membrane</location>
        <topology evidence="1 7">Multi-pass membrane protein</topology>
    </subcellularLocation>
</comment>
<dbReference type="SUPFAM" id="SSF161098">
    <property type="entry name" value="MetI-like"/>
    <property type="match status" value="1"/>
</dbReference>
<dbReference type="Gene3D" id="1.10.3720.10">
    <property type="entry name" value="MetI-like"/>
    <property type="match status" value="1"/>
</dbReference>
<name>Q649J8_UNCAG</name>
<evidence type="ECO:0000256" key="2">
    <source>
        <dbReference type="ARBA" id="ARBA00022448"/>
    </source>
</evidence>
<dbReference type="PANTHER" id="PTHR43376">
    <property type="entry name" value="OLIGOPEPTIDE TRANSPORT SYSTEM PERMEASE PROTEIN"/>
    <property type="match status" value="1"/>
</dbReference>
<evidence type="ECO:0000256" key="7">
    <source>
        <dbReference type="RuleBase" id="RU363032"/>
    </source>
</evidence>
<evidence type="ECO:0000313" key="9">
    <source>
        <dbReference type="EMBL" id="AAU83929.1"/>
    </source>
</evidence>
<comment type="similarity">
    <text evidence="7">Belongs to the binding-protein-dependent transport system permease family.</text>
</comment>
<feature type="transmembrane region" description="Helical" evidence="7">
    <location>
        <begin position="189"/>
        <end position="208"/>
    </location>
</feature>
<reference evidence="9" key="1">
    <citation type="journal article" date="2004" name="Science">
        <title>Reverse methanogenesis: testing the hypothesis with environmental genomics.</title>
        <authorList>
            <person name="Hallam S.J."/>
            <person name="Putnam N."/>
            <person name="Preston C.M."/>
            <person name="Detter J.C."/>
            <person name="Rokhsar D."/>
            <person name="Richardson P.M."/>
            <person name="DeLong E.F."/>
        </authorList>
    </citation>
    <scope>NUCLEOTIDE SEQUENCE</scope>
</reference>
<gene>
    <name evidence="9" type="ORF">GZ35A2_4</name>
</gene>
<dbReference type="GO" id="GO:0055085">
    <property type="term" value="P:transmembrane transport"/>
    <property type="evidence" value="ECO:0007669"/>
    <property type="project" value="InterPro"/>
</dbReference>
<keyword evidence="3" id="KW-1003">Cell membrane</keyword>
<dbReference type="GO" id="GO:0005886">
    <property type="term" value="C:plasma membrane"/>
    <property type="evidence" value="ECO:0007669"/>
    <property type="project" value="UniProtKB-SubCell"/>
</dbReference>
<dbReference type="EMBL" id="AY714863">
    <property type="protein sequence ID" value="AAU83929.1"/>
    <property type="molecule type" value="Genomic_DNA"/>
</dbReference>
<proteinExistence type="inferred from homology"/>
<sequence>MRKIPGIGTYAIAFLIILALIFLLPRMMPGDPLTAICGEEVLVEMTPELRTELLHRFALDEPLWRQFFVYLTGIMHGDFGYSYYYNAPVLDIILEALPWTLLLVGSSLLLSTVLSIVIGIESGWRRGKISDKSLLTTTMILNGFPNFFIGIILLLFFAVYLGCLPLQGAKTPYSGLYGIDSMLDIARHLVLPLIALTLAQIPGSYLLMRNTMITTLKEPFVRTAKAKGLSEVAVRYKHAGRNAMLPIVTTTGVRVGIIVTGALFIEIIFSYPGVGLLTYNSLFMRDYPILQGVFFIVAVFVILANFVVDLLYTKIDPRIGDDNTEYAH</sequence>
<evidence type="ECO:0000259" key="8">
    <source>
        <dbReference type="PROSITE" id="PS50928"/>
    </source>
</evidence>
<reference evidence="9" key="2">
    <citation type="submission" date="2004-08" db="EMBL/GenBank/DDBJ databases">
        <authorList>
            <person name="Putnam N."/>
            <person name="Detter J.C."/>
            <person name="Richardson P.M."/>
            <person name="Rokhsar D."/>
        </authorList>
    </citation>
    <scope>NUCLEOTIDE SEQUENCE</scope>
</reference>
<dbReference type="PROSITE" id="PS50928">
    <property type="entry name" value="ABC_TM1"/>
    <property type="match status" value="1"/>
</dbReference>
<organism evidence="9">
    <name type="scientific">Uncultured archaeon GZfos26G2</name>
    <dbReference type="NCBI Taxonomy" id="3386331"/>
    <lineage>
        <taxon>Archaea</taxon>
        <taxon>Methanobacteriati</taxon>
        <taxon>Methanobacteriota</taxon>
        <taxon>Stenosarchaea group</taxon>
        <taxon>Methanomicrobia</taxon>
        <taxon>Candidatus Methanophagales</taxon>
        <taxon>Candidatus Methanophagaceae</taxon>
        <taxon>Candidatus Methanophaga</taxon>
    </lineage>
</organism>
<evidence type="ECO:0000256" key="6">
    <source>
        <dbReference type="ARBA" id="ARBA00023136"/>
    </source>
</evidence>
<keyword evidence="5 7" id="KW-1133">Transmembrane helix</keyword>
<keyword evidence="2 7" id="KW-0813">Transport</keyword>
<evidence type="ECO:0000256" key="3">
    <source>
        <dbReference type="ARBA" id="ARBA00022475"/>
    </source>
</evidence>
<evidence type="ECO:0000256" key="5">
    <source>
        <dbReference type="ARBA" id="ARBA00022989"/>
    </source>
</evidence>
<dbReference type="InterPro" id="IPR000515">
    <property type="entry name" value="MetI-like"/>
</dbReference>
<dbReference type="InterPro" id="IPR045621">
    <property type="entry name" value="BPD_transp_1_N"/>
</dbReference>
<feature type="transmembrane region" description="Helical" evidence="7">
    <location>
        <begin position="245"/>
        <end position="269"/>
    </location>
</feature>
<feature type="transmembrane region" description="Helical" evidence="7">
    <location>
        <begin position="6"/>
        <end position="24"/>
    </location>
</feature>
<feature type="transmembrane region" description="Helical" evidence="7">
    <location>
        <begin position="96"/>
        <end position="120"/>
    </location>
</feature>
<keyword evidence="4 7" id="KW-0812">Transmembrane</keyword>
<feature type="transmembrane region" description="Helical" evidence="7">
    <location>
        <begin position="141"/>
        <end position="169"/>
    </location>
</feature>
<accession>Q649J8</accession>
<dbReference type="Pfam" id="PF00528">
    <property type="entry name" value="BPD_transp_1"/>
    <property type="match status" value="1"/>
</dbReference>
<feature type="domain" description="ABC transmembrane type-1" evidence="8">
    <location>
        <begin position="97"/>
        <end position="312"/>
    </location>
</feature>
<feature type="transmembrane region" description="Helical" evidence="7">
    <location>
        <begin position="289"/>
        <end position="312"/>
    </location>
</feature>
<dbReference type="CDD" id="cd06261">
    <property type="entry name" value="TM_PBP2"/>
    <property type="match status" value="1"/>
</dbReference>
<protein>
    <submittedName>
        <fullName evidence="9">ABC-type dipeptide/oligopeptide/nickel transport systems permease components</fullName>
    </submittedName>
</protein>
<evidence type="ECO:0000256" key="4">
    <source>
        <dbReference type="ARBA" id="ARBA00022692"/>
    </source>
</evidence>
<keyword evidence="6 7" id="KW-0472">Membrane</keyword>
<dbReference type="InterPro" id="IPR035906">
    <property type="entry name" value="MetI-like_sf"/>
</dbReference>
<dbReference type="AlphaFoldDB" id="Q649J8"/>
<evidence type="ECO:0000256" key="1">
    <source>
        <dbReference type="ARBA" id="ARBA00004651"/>
    </source>
</evidence>
<dbReference type="Pfam" id="PF19300">
    <property type="entry name" value="BPD_transp_1_N"/>
    <property type="match status" value="1"/>
</dbReference>
<dbReference type="PANTHER" id="PTHR43376:SF1">
    <property type="entry name" value="OLIGOPEPTIDE TRANSPORT SYSTEM PERMEASE PROTEIN"/>
    <property type="match status" value="1"/>
</dbReference>